<dbReference type="PANTHER" id="PTHR24567">
    <property type="entry name" value="CRP FAMILY TRANSCRIPTIONAL REGULATORY PROTEIN"/>
    <property type="match status" value="1"/>
</dbReference>
<dbReference type="GO" id="GO:0005829">
    <property type="term" value="C:cytosol"/>
    <property type="evidence" value="ECO:0007669"/>
    <property type="project" value="TreeGrafter"/>
</dbReference>
<name>A0A348G595_9HYPH</name>
<gene>
    <name evidence="2" type="ORF">BLTE_34130</name>
</gene>
<dbReference type="InterPro" id="IPR000595">
    <property type="entry name" value="cNMP-bd_dom"/>
</dbReference>
<dbReference type="KEGG" id="blag:BLTE_34130"/>
<dbReference type="EMBL" id="AP018907">
    <property type="protein sequence ID" value="BBF94728.1"/>
    <property type="molecule type" value="Genomic_DNA"/>
</dbReference>
<dbReference type="OrthoDB" id="9807547at2"/>
<sequence>MALDDDVALLERVAVLQVLGRDTLRILAIGAETRRLKAGEVLFREGEDADCAYVVVDGSIGLKHAQNSGQPEVPAGPGTLIGETALITEVRRPATATARESTTLLRIPRNTFLRTLEGFPVAAGRLQALLAQRMADTVAELARVRQRLEDLDATGQPRPA</sequence>
<evidence type="ECO:0000259" key="1">
    <source>
        <dbReference type="PROSITE" id="PS50042"/>
    </source>
</evidence>
<accession>A0A348G595</accession>
<dbReference type="SMART" id="SM00100">
    <property type="entry name" value="cNMP"/>
    <property type="match status" value="1"/>
</dbReference>
<dbReference type="RefSeq" id="WP_126401789.1">
    <property type="nucleotide sequence ID" value="NZ_AP018907.1"/>
</dbReference>
<dbReference type="InterPro" id="IPR014710">
    <property type="entry name" value="RmlC-like_jellyroll"/>
</dbReference>
<dbReference type="GO" id="GO:0003700">
    <property type="term" value="F:DNA-binding transcription factor activity"/>
    <property type="evidence" value="ECO:0007669"/>
    <property type="project" value="TreeGrafter"/>
</dbReference>
<dbReference type="CDD" id="cd00038">
    <property type="entry name" value="CAP_ED"/>
    <property type="match status" value="1"/>
</dbReference>
<dbReference type="Pfam" id="PF00027">
    <property type="entry name" value="cNMP_binding"/>
    <property type="match status" value="1"/>
</dbReference>
<dbReference type="PANTHER" id="PTHR24567:SF68">
    <property type="entry name" value="DNA-BINDING TRANSCRIPTIONAL DUAL REGULATOR CRP"/>
    <property type="match status" value="1"/>
</dbReference>
<proteinExistence type="predicted"/>
<keyword evidence="3" id="KW-1185">Reference proteome</keyword>
<evidence type="ECO:0000313" key="2">
    <source>
        <dbReference type="EMBL" id="BBF94728.1"/>
    </source>
</evidence>
<dbReference type="InterPro" id="IPR050397">
    <property type="entry name" value="Env_Response_Regulators"/>
</dbReference>
<dbReference type="SUPFAM" id="SSF51206">
    <property type="entry name" value="cAMP-binding domain-like"/>
    <property type="match status" value="1"/>
</dbReference>
<dbReference type="InterPro" id="IPR018490">
    <property type="entry name" value="cNMP-bd_dom_sf"/>
</dbReference>
<dbReference type="Gene3D" id="2.60.120.10">
    <property type="entry name" value="Jelly Rolls"/>
    <property type="match status" value="1"/>
</dbReference>
<organism evidence="2 3">
    <name type="scientific">Blastochloris tepida</name>
    <dbReference type="NCBI Taxonomy" id="2233851"/>
    <lineage>
        <taxon>Bacteria</taxon>
        <taxon>Pseudomonadati</taxon>
        <taxon>Pseudomonadota</taxon>
        <taxon>Alphaproteobacteria</taxon>
        <taxon>Hyphomicrobiales</taxon>
        <taxon>Blastochloridaceae</taxon>
        <taxon>Blastochloris</taxon>
    </lineage>
</organism>
<protein>
    <submittedName>
        <fullName evidence="2">Cyclic nucleotide-binding protein</fullName>
    </submittedName>
</protein>
<reference evidence="2 3" key="1">
    <citation type="submission" date="2018-08" db="EMBL/GenBank/DDBJ databases">
        <title>Complete genome sequencing of Blastochloris tepida GI.</title>
        <authorList>
            <person name="Tsukatani Y."/>
            <person name="Mori H."/>
        </authorList>
    </citation>
    <scope>NUCLEOTIDE SEQUENCE [LARGE SCALE GENOMIC DNA]</scope>
    <source>
        <strain evidence="2 3">GI</strain>
    </source>
</reference>
<evidence type="ECO:0000313" key="3">
    <source>
        <dbReference type="Proteomes" id="UP000266934"/>
    </source>
</evidence>
<dbReference type="AlphaFoldDB" id="A0A348G595"/>
<dbReference type="PROSITE" id="PS50042">
    <property type="entry name" value="CNMP_BINDING_3"/>
    <property type="match status" value="1"/>
</dbReference>
<feature type="domain" description="Cyclic nucleotide-binding" evidence="1">
    <location>
        <begin position="15"/>
        <end position="116"/>
    </location>
</feature>
<dbReference type="Proteomes" id="UP000266934">
    <property type="component" value="Chromosome"/>
</dbReference>